<dbReference type="EMBL" id="JABVEC010000057">
    <property type="protein sequence ID" value="MBC6471113.1"/>
    <property type="molecule type" value="Genomic_DNA"/>
</dbReference>
<dbReference type="RefSeq" id="WP_187248153.1">
    <property type="nucleotide sequence ID" value="NZ_BAAAOK010000007.1"/>
</dbReference>
<feature type="domain" description="SH3b" evidence="2">
    <location>
        <begin position="129"/>
        <end position="181"/>
    </location>
</feature>
<organism evidence="3 4">
    <name type="scientific">Actinomadura alba</name>
    <dbReference type="NCBI Taxonomy" id="406431"/>
    <lineage>
        <taxon>Bacteria</taxon>
        <taxon>Bacillati</taxon>
        <taxon>Actinomycetota</taxon>
        <taxon>Actinomycetes</taxon>
        <taxon>Streptosporangiales</taxon>
        <taxon>Thermomonosporaceae</taxon>
        <taxon>Actinomadura</taxon>
    </lineage>
</organism>
<accession>A0ABR7M1W5</accession>
<gene>
    <name evidence="3" type="ORF">HKK74_37330</name>
</gene>
<evidence type="ECO:0000256" key="1">
    <source>
        <dbReference type="SAM" id="SignalP"/>
    </source>
</evidence>
<keyword evidence="4" id="KW-1185">Reference proteome</keyword>
<feature type="signal peptide" evidence="1">
    <location>
        <begin position="1"/>
        <end position="22"/>
    </location>
</feature>
<evidence type="ECO:0000313" key="3">
    <source>
        <dbReference type="EMBL" id="MBC6471113.1"/>
    </source>
</evidence>
<evidence type="ECO:0000313" key="4">
    <source>
        <dbReference type="Proteomes" id="UP000805614"/>
    </source>
</evidence>
<dbReference type="Pfam" id="PF08239">
    <property type="entry name" value="SH3_3"/>
    <property type="match status" value="1"/>
</dbReference>
<dbReference type="InterPro" id="IPR003646">
    <property type="entry name" value="SH3-like_bac-type"/>
</dbReference>
<proteinExistence type="predicted"/>
<reference evidence="3 4" key="1">
    <citation type="submission" date="2020-06" db="EMBL/GenBank/DDBJ databases">
        <title>Actinomadura xiongansis sp. nov., isolated from soil of Baiyangdian.</title>
        <authorList>
            <person name="Zhang X."/>
        </authorList>
    </citation>
    <scope>NUCLEOTIDE SEQUENCE [LARGE SCALE GENOMIC DNA]</scope>
    <source>
        <strain evidence="3 4">HBUM206468</strain>
    </source>
</reference>
<comment type="caution">
    <text evidence="3">The sequence shown here is derived from an EMBL/GenBank/DDBJ whole genome shotgun (WGS) entry which is preliminary data.</text>
</comment>
<evidence type="ECO:0000259" key="2">
    <source>
        <dbReference type="Pfam" id="PF08239"/>
    </source>
</evidence>
<keyword evidence="1" id="KW-0732">Signal</keyword>
<name>A0ABR7M1W5_9ACTN</name>
<feature type="chain" id="PRO_5046225760" description="SH3b domain-containing protein" evidence="1">
    <location>
        <begin position="23"/>
        <end position="191"/>
    </location>
</feature>
<dbReference type="Proteomes" id="UP000805614">
    <property type="component" value="Unassembled WGS sequence"/>
</dbReference>
<protein>
    <recommendedName>
        <fullName evidence="2">SH3b domain-containing protein</fullName>
    </recommendedName>
</protein>
<dbReference type="Gene3D" id="2.30.30.40">
    <property type="entry name" value="SH3 Domains"/>
    <property type="match status" value="1"/>
</dbReference>
<sequence>MTPITRAAAVLAASTVAGGLLAAGSPSQAATRPTLPAWSCSYQVAQVPTGTALDVLSGPGIGNRAVGSLGSTGRRIPGACRSTHGWRQVKAPNGRTGWVLAKNLRPVRSSHHRALRCAYQVTRVRPGSHLRVRTGPGTGYRIIGRLHKSDGRAAGACRSAHGWRQVKAPNGRTGWSSTRYLRGIPGNGPAR</sequence>